<dbReference type="Proteomes" id="UP000195321">
    <property type="component" value="Unassembled WGS sequence"/>
</dbReference>
<dbReference type="GO" id="GO:0016791">
    <property type="term" value="F:phosphatase activity"/>
    <property type="evidence" value="ECO:0007669"/>
    <property type="project" value="TreeGrafter"/>
</dbReference>
<comment type="cofactor">
    <cofactor evidence="2">
        <name>a divalent metal cation</name>
        <dbReference type="ChEBI" id="CHEBI:60240"/>
    </cofactor>
</comment>
<dbReference type="Pfam" id="PF12850">
    <property type="entry name" value="Metallophos_2"/>
    <property type="match status" value="1"/>
</dbReference>
<evidence type="ECO:0000259" key="3">
    <source>
        <dbReference type="Pfam" id="PF12850"/>
    </source>
</evidence>
<dbReference type="InterPro" id="IPR000979">
    <property type="entry name" value="Phosphodiesterase_MJ0936/Vps29"/>
</dbReference>
<dbReference type="EMBL" id="MWPX01000019">
    <property type="protein sequence ID" value="OUM47764.1"/>
    <property type="molecule type" value="Genomic_DNA"/>
</dbReference>
<dbReference type="GO" id="GO:0046872">
    <property type="term" value="F:metal ion binding"/>
    <property type="evidence" value="ECO:0007669"/>
    <property type="project" value="UniProtKB-KW"/>
</dbReference>
<dbReference type="GO" id="GO:0005737">
    <property type="term" value="C:cytoplasm"/>
    <property type="evidence" value="ECO:0007669"/>
    <property type="project" value="TreeGrafter"/>
</dbReference>
<sequence length="245" mass="27784">MKQKVAIISDIHGNSFALEAVLKDISRRNVDLIFNLGDSVYGPIDPVGTIKILMKHKMNHIRGNCDRMLWESIQDSSVTLNEVKKLLTTKHLNWLKEHPSQYIMEDILFCHGTPDSDEIYLLEKMTEDGGILKTTDEIMKHLQNIEQKIIVCGHTHIPRVVYLPDGKVVINPGSVGLPAYKDDLPILHKMESGSPHANYVVMEKESEWWIIEQISLPYDWEKAAESAGCNGRNDWAVALRTGRMG</sequence>
<dbReference type="RefSeq" id="WP_016115530.1">
    <property type="nucleotide sequence ID" value="NZ_CP189809.1"/>
</dbReference>
<accession>A0A1Y3MDE7</accession>
<name>A0A1Y3MDE7_9BACI</name>
<dbReference type="PANTHER" id="PTHR42850">
    <property type="entry name" value="METALLOPHOSPHOESTERASE"/>
    <property type="match status" value="1"/>
</dbReference>
<dbReference type="NCBIfam" id="TIGR00040">
    <property type="entry name" value="yfcE"/>
    <property type="match status" value="1"/>
</dbReference>
<dbReference type="PANTHER" id="PTHR42850:SF2">
    <property type="entry name" value="BLL5683 PROTEIN"/>
    <property type="match status" value="1"/>
</dbReference>
<keyword evidence="2" id="KW-0479">Metal-binding</keyword>
<dbReference type="PIRSF" id="PIRSF000883">
    <property type="entry name" value="Pesterase_MJ0912"/>
    <property type="match status" value="1"/>
</dbReference>
<feature type="domain" description="Calcineurin-like phosphoesterase" evidence="3">
    <location>
        <begin position="4"/>
        <end position="182"/>
    </location>
</feature>
<organism evidence="4 5">
    <name type="scientific">Bacillus pseudomycoides</name>
    <dbReference type="NCBI Taxonomy" id="64104"/>
    <lineage>
        <taxon>Bacteria</taxon>
        <taxon>Bacillati</taxon>
        <taxon>Bacillota</taxon>
        <taxon>Bacilli</taxon>
        <taxon>Bacillales</taxon>
        <taxon>Bacillaceae</taxon>
        <taxon>Bacillus</taxon>
        <taxon>Bacillus cereus group</taxon>
    </lineage>
</organism>
<reference evidence="4 5" key="1">
    <citation type="submission" date="2017-02" db="EMBL/GenBank/DDBJ databases">
        <title>Bacillus pseudomycoides isolate FSL K6-0042.</title>
        <authorList>
            <person name="Kovac J."/>
        </authorList>
    </citation>
    <scope>NUCLEOTIDE SEQUENCE [LARGE SCALE GENOMIC DNA]</scope>
    <source>
        <strain evidence="4 5">FSL K6-0042</strain>
    </source>
</reference>
<evidence type="ECO:0000313" key="4">
    <source>
        <dbReference type="EMBL" id="OUM47764.1"/>
    </source>
</evidence>
<dbReference type="SUPFAM" id="SSF56300">
    <property type="entry name" value="Metallo-dependent phosphatases"/>
    <property type="match status" value="1"/>
</dbReference>
<dbReference type="InterPro" id="IPR029052">
    <property type="entry name" value="Metallo-depent_PP-like"/>
</dbReference>
<protein>
    <recommendedName>
        <fullName evidence="2">Phosphoesterase</fullName>
        <ecNumber evidence="2">3.1.4.-</ecNumber>
    </recommendedName>
</protein>
<dbReference type="AlphaFoldDB" id="A0A1Y3MDE7"/>
<dbReference type="EC" id="3.1.4.-" evidence="2"/>
<dbReference type="InterPro" id="IPR024654">
    <property type="entry name" value="Calcineurin-like_PHP_lpxH"/>
</dbReference>
<dbReference type="Gene3D" id="3.60.21.10">
    <property type="match status" value="1"/>
</dbReference>
<comment type="caution">
    <text evidence="4">The sequence shown here is derived from an EMBL/GenBank/DDBJ whole genome shotgun (WGS) entry which is preliminary data.</text>
</comment>
<comment type="similarity">
    <text evidence="1 2">Belongs to the metallophosphoesterase superfamily. YfcE family.</text>
</comment>
<dbReference type="InterPro" id="IPR011152">
    <property type="entry name" value="Pesterase_MJ0912"/>
</dbReference>
<evidence type="ECO:0000256" key="2">
    <source>
        <dbReference type="RuleBase" id="RU362039"/>
    </source>
</evidence>
<evidence type="ECO:0000313" key="5">
    <source>
        <dbReference type="Proteomes" id="UP000195321"/>
    </source>
</evidence>
<gene>
    <name evidence="4" type="ORF">BW425_16570</name>
</gene>
<dbReference type="InterPro" id="IPR050126">
    <property type="entry name" value="Ap4A_hydrolase"/>
</dbReference>
<evidence type="ECO:0000256" key="1">
    <source>
        <dbReference type="ARBA" id="ARBA00008950"/>
    </source>
</evidence>
<proteinExistence type="inferred from homology"/>